<keyword evidence="2" id="KW-0285">Flavoprotein</keyword>
<dbReference type="InterPro" id="IPR055178">
    <property type="entry name" value="RsdA/BaiN/AoA(So)-like_dom"/>
</dbReference>
<dbReference type="Pfam" id="PF03486">
    <property type="entry name" value="HI0933_like"/>
    <property type="match status" value="1"/>
</dbReference>
<keyword evidence="3" id="KW-0274">FAD</keyword>
<dbReference type="InterPro" id="IPR004792">
    <property type="entry name" value="BaiN-like"/>
</dbReference>
<accession>A0A7S4NDP2</accession>
<dbReference type="SUPFAM" id="SSF51905">
    <property type="entry name" value="FAD/NAD(P)-binding domain"/>
    <property type="match status" value="1"/>
</dbReference>
<feature type="domain" description="RsdA/BaiN/AoA(So)-like Rossmann fold-like" evidence="4">
    <location>
        <begin position="39"/>
        <end position="403"/>
    </location>
</feature>
<dbReference type="InterPro" id="IPR036188">
    <property type="entry name" value="FAD/NAD-bd_sf"/>
</dbReference>
<evidence type="ECO:0000259" key="5">
    <source>
        <dbReference type="Pfam" id="PF22780"/>
    </source>
</evidence>
<proteinExistence type="predicted"/>
<evidence type="ECO:0000256" key="1">
    <source>
        <dbReference type="ARBA" id="ARBA00001974"/>
    </source>
</evidence>
<gene>
    <name evidence="6" type="ORF">OAUR00152_LOCUS37427</name>
</gene>
<dbReference type="Gene3D" id="2.40.30.10">
    <property type="entry name" value="Translation factors"/>
    <property type="match status" value="1"/>
</dbReference>
<dbReference type="InterPro" id="IPR057661">
    <property type="entry name" value="RsdA/BaiN/AoA(So)_Rossmann"/>
</dbReference>
<dbReference type="NCBIfam" id="TIGR00275">
    <property type="entry name" value="aminoacetone oxidase family FAD-binding enzyme"/>
    <property type="match status" value="1"/>
</dbReference>
<protein>
    <recommendedName>
        <fullName evidence="7">FAD/NAD(P)-binding domain-containing protein</fullName>
    </recommendedName>
</protein>
<evidence type="ECO:0000313" key="6">
    <source>
        <dbReference type="EMBL" id="CAE2280630.1"/>
    </source>
</evidence>
<evidence type="ECO:0000256" key="3">
    <source>
        <dbReference type="ARBA" id="ARBA00022827"/>
    </source>
</evidence>
<sequence length="422" mass="45504">MVRARWRTSAGTCCELLGSYTVSWPVLNSSPWTVLHDTSKPVPEILNGYPRGSKELNGLMTKRFSPDNAKDWFTSHGVKLKTEEDGRMFPVTDDSQTVIDAISWAADDAGVKVRMSEKVSSIKKVDGTFVVSAGSQEEIFDAVILATGSSKAGHEFAANLGHRIVQPVPSLFTLNAKHEIKEGGTFHGLSGLSVQNAQITLKVAVPGRKKKKAIMREGPLLITHHGLSGPAALRLSAFAAREFHDAEYKCTVTVHWAPDFGSVDEIDKTLTTVKGLSPKRMVSSACPLLCEGGSSAIPRRLWSALVIRSGFDPDTIWCEAPKKKIRKLAAIVGEFNVDVTGKGVFKEEFVTAGGISLKDIAMKNMESKKCPDLFFCGEVIDVDGVTGGFNFMNCWSTGFVAGNGAATCVHNKVLDAKPSATS</sequence>
<dbReference type="AlphaFoldDB" id="A0A7S4NDP2"/>
<dbReference type="PANTHER" id="PTHR42887">
    <property type="entry name" value="OS12G0638800 PROTEIN"/>
    <property type="match status" value="1"/>
</dbReference>
<dbReference type="Gene3D" id="3.50.50.60">
    <property type="entry name" value="FAD/NAD(P)-binding domain"/>
    <property type="match status" value="1"/>
</dbReference>
<dbReference type="Pfam" id="PF22780">
    <property type="entry name" value="HI0933_like_1st"/>
    <property type="match status" value="1"/>
</dbReference>
<dbReference type="InterPro" id="IPR023166">
    <property type="entry name" value="BaiN-like_dom_sf"/>
</dbReference>
<dbReference type="SUPFAM" id="SSF160996">
    <property type="entry name" value="HI0933 insert domain-like"/>
    <property type="match status" value="1"/>
</dbReference>
<reference evidence="6" key="1">
    <citation type="submission" date="2021-01" db="EMBL/GenBank/DDBJ databases">
        <authorList>
            <person name="Corre E."/>
            <person name="Pelletier E."/>
            <person name="Niang G."/>
            <person name="Scheremetjew M."/>
            <person name="Finn R."/>
            <person name="Kale V."/>
            <person name="Holt S."/>
            <person name="Cochrane G."/>
            <person name="Meng A."/>
            <person name="Brown T."/>
            <person name="Cohen L."/>
        </authorList>
    </citation>
    <scope>NUCLEOTIDE SEQUENCE</scope>
    <source>
        <strain evidence="6">Isolate 1302-5</strain>
    </source>
</reference>
<name>A0A7S4NDP2_9STRA</name>
<dbReference type="PANTHER" id="PTHR42887:SF2">
    <property type="entry name" value="OS12G0638800 PROTEIN"/>
    <property type="match status" value="1"/>
</dbReference>
<dbReference type="Gene3D" id="1.10.8.260">
    <property type="entry name" value="HI0933 insert domain-like"/>
    <property type="match status" value="1"/>
</dbReference>
<comment type="cofactor">
    <cofactor evidence="1">
        <name>FAD</name>
        <dbReference type="ChEBI" id="CHEBI:57692"/>
    </cofactor>
</comment>
<evidence type="ECO:0000259" key="4">
    <source>
        <dbReference type="Pfam" id="PF03486"/>
    </source>
</evidence>
<feature type="domain" description="RsdA/BaiN/AoA(So)-like insert" evidence="5">
    <location>
        <begin position="169"/>
        <end position="350"/>
    </location>
</feature>
<organism evidence="6">
    <name type="scientific">Odontella aurita</name>
    <dbReference type="NCBI Taxonomy" id="265563"/>
    <lineage>
        <taxon>Eukaryota</taxon>
        <taxon>Sar</taxon>
        <taxon>Stramenopiles</taxon>
        <taxon>Ochrophyta</taxon>
        <taxon>Bacillariophyta</taxon>
        <taxon>Mediophyceae</taxon>
        <taxon>Biddulphiophycidae</taxon>
        <taxon>Eupodiscales</taxon>
        <taxon>Odontellaceae</taxon>
        <taxon>Odontella</taxon>
    </lineage>
</organism>
<evidence type="ECO:0008006" key="7">
    <source>
        <dbReference type="Google" id="ProtNLM"/>
    </source>
</evidence>
<evidence type="ECO:0000256" key="2">
    <source>
        <dbReference type="ARBA" id="ARBA00022630"/>
    </source>
</evidence>
<dbReference type="EMBL" id="HBKQ01054539">
    <property type="protein sequence ID" value="CAE2280630.1"/>
    <property type="molecule type" value="Transcribed_RNA"/>
</dbReference>